<dbReference type="AlphaFoldDB" id="A0A7J4YI69"/>
<feature type="signal peptide" evidence="1">
    <location>
        <begin position="1"/>
        <end position="24"/>
    </location>
</feature>
<dbReference type="PROSITE" id="PS51257">
    <property type="entry name" value="PROKAR_LIPOPROTEIN"/>
    <property type="match status" value="1"/>
</dbReference>
<dbReference type="SUPFAM" id="SSF49899">
    <property type="entry name" value="Concanavalin A-like lectins/glucanases"/>
    <property type="match status" value="1"/>
</dbReference>
<gene>
    <name evidence="4" type="ORF">F2Z09_21790</name>
    <name evidence="3" type="ORF">F2Z22_21810</name>
</gene>
<dbReference type="GO" id="GO:0004553">
    <property type="term" value="F:hydrolase activity, hydrolyzing O-glycosyl compounds"/>
    <property type="evidence" value="ECO:0007669"/>
    <property type="project" value="UniProtKB-ARBA"/>
</dbReference>
<dbReference type="GO" id="GO:0005975">
    <property type="term" value="P:carbohydrate metabolic process"/>
    <property type="evidence" value="ECO:0007669"/>
    <property type="project" value="UniProtKB-ARBA"/>
</dbReference>
<dbReference type="EMBL" id="VWAG01000091">
    <property type="protein sequence ID" value="KAA5250988.1"/>
    <property type="molecule type" value="Genomic_DNA"/>
</dbReference>
<organism evidence="3 5">
    <name type="scientific">Bacteroides finegoldii</name>
    <dbReference type="NCBI Taxonomy" id="338188"/>
    <lineage>
        <taxon>Bacteria</taxon>
        <taxon>Pseudomonadati</taxon>
        <taxon>Bacteroidota</taxon>
        <taxon>Bacteroidia</taxon>
        <taxon>Bacteroidales</taxon>
        <taxon>Bacteroidaceae</taxon>
        <taxon>Bacteroides</taxon>
    </lineage>
</organism>
<dbReference type="Gene3D" id="2.60.40.1740">
    <property type="entry name" value="hypothetical protein (bacova_03559)"/>
    <property type="match status" value="1"/>
</dbReference>
<evidence type="ECO:0000313" key="4">
    <source>
        <dbReference type="EMBL" id="KAA5250988.1"/>
    </source>
</evidence>
<proteinExistence type="predicted"/>
<evidence type="ECO:0000259" key="2">
    <source>
        <dbReference type="Pfam" id="PF08522"/>
    </source>
</evidence>
<dbReference type="InterPro" id="IPR013320">
    <property type="entry name" value="ConA-like_dom_sf"/>
</dbReference>
<evidence type="ECO:0000313" key="6">
    <source>
        <dbReference type="Proteomes" id="UP000440198"/>
    </source>
</evidence>
<dbReference type="Pfam" id="PF13385">
    <property type="entry name" value="Laminin_G_3"/>
    <property type="match status" value="1"/>
</dbReference>
<feature type="domain" description="BT-3987-like N-terminal" evidence="2">
    <location>
        <begin position="38"/>
        <end position="154"/>
    </location>
</feature>
<name>A0A7J4YI69_9BACE</name>
<dbReference type="Pfam" id="PF08522">
    <property type="entry name" value="BT_3987-like_N"/>
    <property type="match status" value="1"/>
</dbReference>
<feature type="chain" id="PRO_5044658244" evidence="1">
    <location>
        <begin position="25"/>
        <end position="412"/>
    </location>
</feature>
<accession>A0A7J4YI69</accession>
<sequence length="412" mass="44720">MNMKRLIKSITLLSAGLMVFSCENADYSTLGGSDDLMAYFTESTQNSGINNAPVVVSKEIVTVALTPCVSTPATEDVVLKLVADSTILEKFNLENGLGNALLPKEFYELPVENIVIPKGKNTAGPVNITLKPLSSEYAGSPLGLPIRLVAVSGPAQTTTATSSYVYDIKSTLNFPIAQFNGASGYHCDNFDMTLPNFTVEVRFQVSDTGNRNRDAFNTSGGGCLMRFEDPQSQQGTVPAHSAIQFQGNGGYLNPDPLVGFSTNVWQHLAVTWNGKTICLYYNGKKVGTKDFSSSVVADGKFPSIGWFGGGGSGGEHGTGTIWWYGCKVMFTEARIWSVARTDEQIAKNIQSVDTKSKGLEGYWRMGKPYYNEADHSFKDLTGKGHDLTPSSFTNIHWSESVSSEDTETDWSF</sequence>
<evidence type="ECO:0000256" key="1">
    <source>
        <dbReference type="SAM" id="SignalP"/>
    </source>
</evidence>
<protein>
    <submittedName>
        <fullName evidence="3">DUF1735 domain-containing protein</fullName>
    </submittedName>
</protein>
<evidence type="ECO:0000313" key="5">
    <source>
        <dbReference type="Proteomes" id="UP000421791"/>
    </source>
</evidence>
<keyword evidence="1" id="KW-0732">Signal</keyword>
<reference evidence="5 6" key="1">
    <citation type="journal article" date="2019" name="Nat. Med.">
        <title>A library of human gut bacterial isolates paired with longitudinal multiomics data enables mechanistic microbiome research.</title>
        <authorList>
            <person name="Poyet M."/>
            <person name="Groussin M."/>
            <person name="Gibbons S.M."/>
            <person name="Avila-Pacheco J."/>
            <person name="Jiang X."/>
            <person name="Kearney S.M."/>
            <person name="Perrotta A.R."/>
            <person name="Berdy B."/>
            <person name="Zhao S."/>
            <person name="Lieberman T.D."/>
            <person name="Swanson P.K."/>
            <person name="Smith M."/>
            <person name="Roesemann S."/>
            <person name="Alexander J.E."/>
            <person name="Rich S.A."/>
            <person name="Livny J."/>
            <person name="Vlamakis H."/>
            <person name="Clish C."/>
            <person name="Bullock K."/>
            <person name="Deik A."/>
            <person name="Scott J."/>
            <person name="Pierce K.A."/>
            <person name="Xavier R.J."/>
            <person name="Alm E.J."/>
        </authorList>
    </citation>
    <scope>NUCLEOTIDE SEQUENCE [LARGE SCALE GENOMIC DNA]</scope>
    <source>
        <strain evidence="4 6">BIOML-A2</strain>
        <strain evidence="3 5">BIOML-A6</strain>
    </source>
</reference>
<comment type="caution">
    <text evidence="3">The sequence shown here is derived from an EMBL/GenBank/DDBJ whole genome shotgun (WGS) entry which is preliminary data.</text>
</comment>
<dbReference type="Proteomes" id="UP000440198">
    <property type="component" value="Unassembled WGS sequence"/>
</dbReference>
<keyword evidence="6" id="KW-1185">Reference proteome</keyword>
<dbReference type="Proteomes" id="UP000421791">
    <property type="component" value="Unassembled WGS sequence"/>
</dbReference>
<dbReference type="Gene3D" id="2.60.120.200">
    <property type="match status" value="1"/>
</dbReference>
<dbReference type="EMBL" id="VWAK01000079">
    <property type="protein sequence ID" value="KAA5225795.1"/>
    <property type="molecule type" value="Genomic_DNA"/>
</dbReference>
<evidence type="ECO:0000313" key="3">
    <source>
        <dbReference type="EMBL" id="KAA5225795.1"/>
    </source>
</evidence>
<dbReference type="InterPro" id="IPR013728">
    <property type="entry name" value="BT_3987-like_N"/>
</dbReference>